<evidence type="ECO:0000256" key="1">
    <source>
        <dbReference type="ARBA" id="ARBA00022723"/>
    </source>
</evidence>
<reference evidence="7" key="1">
    <citation type="submission" date="2021-01" db="EMBL/GenBank/DDBJ databases">
        <authorList>
            <person name="Corre E."/>
            <person name="Pelletier E."/>
            <person name="Niang G."/>
            <person name="Scheremetjew M."/>
            <person name="Finn R."/>
            <person name="Kale V."/>
            <person name="Holt S."/>
            <person name="Cochrane G."/>
            <person name="Meng A."/>
            <person name="Brown T."/>
            <person name="Cohen L."/>
        </authorList>
    </citation>
    <scope>NUCLEOTIDE SEQUENCE</scope>
    <source>
        <strain evidence="7">RCC3387</strain>
    </source>
</reference>
<keyword evidence="1" id="KW-0479">Metal-binding</keyword>
<dbReference type="InterPro" id="IPR001841">
    <property type="entry name" value="Znf_RING"/>
</dbReference>
<gene>
    <name evidence="7" type="ORF">BRAN1462_LOCUS9071</name>
</gene>
<dbReference type="SMART" id="SM00184">
    <property type="entry name" value="RING"/>
    <property type="match status" value="1"/>
</dbReference>
<dbReference type="InterPro" id="IPR013083">
    <property type="entry name" value="Znf_RING/FYVE/PHD"/>
</dbReference>
<name>A0A7S2N4W3_9DINO</name>
<keyword evidence="3" id="KW-0862">Zinc</keyword>
<dbReference type="EMBL" id="HBGW01014262">
    <property type="protein sequence ID" value="CAD9519706.1"/>
    <property type="molecule type" value="Transcribed_RNA"/>
</dbReference>
<dbReference type="GO" id="GO:0008270">
    <property type="term" value="F:zinc ion binding"/>
    <property type="evidence" value="ECO:0007669"/>
    <property type="project" value="UniProtKB-KW"/>
</dbReference>
<dbReference type="GO" id="GO:0016567">
    <property type="term" value="P:protein ubiquitination"/>
    <property type="evidence" value="ECO:0007669"/>
    <property type="project" value="TreeGrafter"/>
</dbReference>
<feature type="domain" description="RING-type" evidence="6">
    <location>
        <begin position="126"/>
        <end position="167"/>
    </location>
</feature>
<organism evidence="7">
    <name type="scientific">Zooxanthella nutricula</name>
    <dbReference type="NCBI Taxonomy" id="1333877"/>
    <lineage>
        <taxon>Eukaryota</taxon>
        <taxon>Sar</taxon>
        <taxon>Alveolata</taxon>
        <taxon>Dinophyceae</taxon>
        <taxon>Peridiniales</taxon>
        <taxon>Peridiniales incertae sedis</taxon>
        <taxon>Zooxanthella</taxon>
    </lineage>
</organism>
<evidence type="ECO:0000256" key="3">
    <source>
        <dbReference type="ARBA" id="ARBA00022833"/>
    </source>
</evidence>
<feature type="compositionally biased region" description="Basic and acidic residues" evidence="5">
    <location>
        <begin position="66"/>
        <end position="80"/>
    </location>
</feature>
<evidence type="ECO:0000259" key="6">
    <source>
        <dbReference type="PROSITE" id="PS50089"/>
    </source>
</evidence>
<dbReference type="AlphaFoldDB" id="A0A7S2N4W3"/>
<dbReference type="GO" id="GO:0061630">
    <property type="term" value="F:ubiquitin protein ligase activity"/>
    <property type="evidence" value="ECO:0007669"/>
    <property type="project" value="TreeGrafter"/>
</dbReference>
<dbReference type="GO" id="GO:0005737">
    <property type="term" value="C:cytoplasm"/>
    <property type="evidence" value="ECO:0007669"/>
    <property type="project" value="TreeGrafter"/>
</dbReference>
<dbReference type="PANTHER" id="PTHR15710:SF217">
    <property type="entry name" value="E3 UBIQUITIN-PROTEIN LIGASE RDUF2"/>
    <property type="match status" value="1"/>
</dbReference>
<keyword evidence="2 4" id="KW-0863">Zinc-finger</keyword>
<dbReference type="PROSITE" id="PS50089">
    <property type="entry name" value="ZF_RING_2"/>
    <property type="match status" value="1"/>
</dbReference>
<evidence type="ECO:0000256" key="5">
    <source>
        <dbReference type="SAM" id="MobiDB-lite"/>
    </source>
</evidence>
<dbReference type="Gene3D" id="3.30.40.10">
    <property type="entry name" value="Zinc/RING finger domain, C3HC4 (zinc finger)"/>
    <property type="match status" value="1"/>
</dbReference>
<dbReference type="SUPFAM" id="SSF57850">
    <property type="entry name" value="RING/U-box"/>
    <property type="match status" value="1"/>
</dbReference>
<accession>A0A7S2N4W3</accession>
<evidence type="ECO:0000256" key="2">
    <source>
        <dbReference type="ARBA" id="ARBA00022771"/>
    </source>
</evidence>
<feature type="region of interest" description="Disordered" evidence="5">
    <location>
        <begin position="58"/>
        <end position="84"/>
    </location>
</feature>
<proteinExistence type="predicted"/>
<dbReference type="PANTHER" id="PTHR15710">
    <property type="entry name" value="E3 UBIQUITIN-PROTEIN LIGASE PRAJA"/>
    <property type="match status" value="1"/>
</dbReference>
<dbReference type="Pfam" id="PF13639">
    <property type="entry name" value="zf-RING_2"/>
    <property type="match status" value="1"/>
</dbReference>
<evidence type="ECO:0000313" key="7">
    <source>
        <dbReference type="EMBL" id="CAD9519706.1"/>
    </source>
</evidence>
<protein>
    <recommendedName>
        <fullName evidence="6">RING-type domain-containing protein</fullName>
    </recommendedName>
</protein>
<evidence type="ECO:0000256" key="4">
    <source>
        <dbReference type="PROSITE-ProRule" id="PRU00175"/>
    </source>
</evidence>
<sequence length="197" mass="22042">MSEAGKVAFLVLQTRFSNPKFWQAGLDLFLTLDGLAPNAAAWIEAAMQEVDEEARELARQQAQQRRLQEDKAHNKGRWSDRNQPATTEQLLAAAGMFVVDDDGRPGMSRDAQHELRLVTVLDEDLCVVCQEAMTVGSKAKAMPCGHKFHDECLISWVQKSNSCPTCRYDDMPSEKRHFDDIQRSVQQGGAGRSALYT</sequence>